<dbReference type="GO" id="GO:0046872">
    <property type="term" value="F:metal ion binding"/>
    <property type="evidence" value="ECO:0007669"/>
    <property type="project" value="UniProtKB-KW"/>
</dbReference>
<comment type="caution">
    <text evidence="3">The sequence shown here is derived from an EMBL/GenBank/DDBJ whole genome shotgun (WGS) entry which is preliminary data.</text>
</comment>
<evidence type="ECO:0000313" key="4">
    <source>
        <dbReference type="Proteomes" id="UP001642260"/>
    </source>
</evidence>
<dbReference type="InterPro" id="IPR004329">
    <property type="entry name" value="CcmE"/>
</dbReference>
<comment type="subcellular location">
    <subcellularLocation>
        <location evidence="1">Membrane</location>
    </subcellularLocation>
</comment>
<proteinExistence type="predicted"/>
<dbReference type="AlphaFoldDB" id="A0ABC8M4S2"/>
<protein>
    <submittedName>
        <fullName evidence="3">Uncharacterized protein</fullName>
    </submittedName>
</protein>
<dbReference type="EMBL" id="CAKOAT010931821">
    <property type="protein sequence ID" value="CAH8391176.1"/>
    <property type="molecule type" value="Genomic_DNA"/>
</dbReference>
<organism evidence="3 4">
    <name type="scientific">Eruca vesicaria subsp. sativa</name>
    <name type="common">Garden rocket</name>
    <name type="synonym">Eruca sativa</name>
    <dbReference type="NCBI Taxonomy" id="29727"/>
    <lineage>
        <taxon>Eukaryota</taxon>
        <taxon>Viridiplantae</taxon>
        <taxon>Streptophyta</taxon>
        <taxon>Embryophyta</taxon>
        <taxon>Tracheophyta</taxon>
        <taxon>Spermatophyta</taxon>
        <taxon>Magnoliopsida</taxon>
        <taxon>eudicotyledons</taxon>
        <taxon>Gunneridae</taxon>
        <taxon>Pentapetalae</taxon>
        <taxon>rosids</taxon>
        <taxon>malvids</taxon>
        <taxon>Brassicales</taxon>
        <taxon>Brassicaceae</taxon>
        <taxon>Brassiceae</taxon>
        <taxon>Eruca</taxon>
    </lineage>
</organism>
<dbReference type="GO" id="GO:0016020">
    <property type="term" value="C:membrane"/>
    <property type="evidence" value="ECO:0007669"/>
    <property type="project" value="UniProtKB-SubCell"/>
</dbReference>
<dbReference type="InterPro" id="IPR036127">
    <property type="entry name" value="CcmE-like_sf"/>
</dbReference>
<keyword evidence="4" id="KW-1185">Reference proteome</keyword>
<evidence type="ECO:0000313" key="3">
    <source>
        <dbReference type="EMBL" id="CAH8391176.1"/>
    </source>
</evidence>
<reference evidence="3 4" key="1">
    <citation type="submission" date="2022-03" db="EMBL/GenBank/DDBJ databases">
        <authorList>
            <person name="Macdonald S."/>
            <person name="Ahmed S."/>
            <person name="Newling K."/>
        </authorList>
    </citation>
    <scope>NUCLEOTIDE SEQUENCE [LARGE SCALE GENOMIC DNA]</scope>
</reference>
<accession>A0ABC8M4S2</accession>
<keyword evidence="2" id="KW-0479">Metal-binding</keyword>
<dbReference type="PANTHER" id="PTHR34128:SF2">
    <property type="entry name" value="CYTOCHROME C-TYPE BIOGENESIS PROTEIN CCME HOMOLOG, MITOCHONDRIAL"/>
    <property type="match status" value="1"/>
</dbReference>
<dbReference type="Proteomes" id="UP001642260">
    <property type="component" value="Unassembled WGS sequence"/>
</dbReference>
<dbReference type="SUPFAM" id="SSF82093">
    <property type="entry name" value="Heme chaperone CcmE"/>
    <property type="match status" value="1"/>
</dbReference>
<dbReference type="PANTHER" id="PTHR34128">
    <property type="entry name" value="CYTOCHROME C-TYPE BIOGENESIS PROTEIN CCME HOMOLOG, MITOCHONDRIAL"/>
    <property type="match status" value="1"/>
</dbReference>
<gene>
    <name evidence="3" type="ORF">ERUC_LOCUS43659</name>
</gene>
<evidence type="ECO:0000256" key="2">
    <source>
        <dbReference type="ARBA" id="ARBA00022723"/>
    </source>
</evidence>
<evidence type="ECO:0000256" key="1">
    <source>
        <dbReference type="ARBA" id="ARBA00004370"/>
    </source>
</evidence>
<sequence length="81" mass="9271">MEKFMESPMKNKFRVKGVVLKGSVSSLWRLIYKGSSPNLFMDGHSVVVEGFIKPFIVEAMKEVSPKLFSQTERNPNCFRSI</sequence>
<name>A0ABC8M4S2_ERUVS</name>